<evidence type="ECO:0000313" key="2">
    <source>
        <dbReference type="EMBL" id="TRX97933.1"/>
    </source>
</evidence>
<evidence type="ECO:0000259" key="1">
    <source>
        <dbReference type="Pfam" id="PF06985"/>
    </source>
</evidence>
<dbReference type="OrthoDB" id="2157530at2759"/>
<dbReference type="Pfam" id="PF06985">
    <property type="entry name" value="HET"/>
    <property type="match status" value="1"/>
</dbReference>
<feature type="domain" description="Heterokaryon incompatibility" evidence="1">
    <location>
        <begin position="51"/>
        <end position="249"/>
    </location>
</feature>
<evidence type="ECO:0000313" key="3">
    <source>
        <dbReference type="Proteomes" id="UP000319160"/>
    </source>
</evidence>
<dbReference type="InterPro" id="IPR010730">
    <property type="entry name" value="HET"/>
</dbReference>
<dbReference type="PANTHER" id="PTHR24148:SF64">
    <property type="entry name" value="HETEROKARYON INCOMPATIBILITY DOMAIN-CONTAINING PROTEIN"/>
    <property type="match status" value="1"/>
</dbReference>
<sequence length="370" mass="43422">MPFTVEQTIESDHPDFQNESRWPRRLLHVPSMTSYPWRPGNTYGGFQNPQYVAISYTWGRYALWDASDKPHVKALPIRGVPWAIPRIDPDEHFHVKEFRRVIRQTMGIVDKHYEFDYYRDERALRKTPASWLLRPVLRFLERHRTLFEFIWLDIACIEQRDSPIQAAEIGRQARIFQHAEHCYVWLSRTPHERLARLLSDLAVANQGLHDEPYDSRVPYDGSHWVTLATQALEELTADPWFKSLWTLQEGYLCNHATILSREGRVCVDGTRIIFKSASLNYIFELVNRIMNWTERTRISKENANLNRLIQTIHDTGLSALWYNNPMGLLAVSTKRKPTREEDRVYGIMQVMGPEFRVGKAANPNLVRSIH</sequence>
<reference evidence="3" key="1">
    <citation type="submission" date="2019-06" db="EMBL/GenBank/DDBJ databases">
        <title>Draft genome sequence of the griseofulvin-producing fungus Xylaria cubensis strain G536.</title>
        <authorList>
            <person name="Mead M.E."/>
            <person name="Raja H.A."/>
            <person name="Steenwyk J.L."/>
            <person name="Knowles S.L."/>
            <person name="Oberlies N.H."/>
            <person name="Rokas A."/>
        </authorList>
    </citation>
    <scope>NUCLEOTIDE SEQUENCE [LARGE SCALE GENOMIC DNA]</scope>
    <source>
        <strain evidence="3">G536</strain>
    </source>
</reference>
<dbReference type="EMBL" id="VFLP01000004">
    <property type="protein sequence ID" value="TRX97933.1"/>
    <property type="molecule type" value="Genomic_DNA"/>
</dbReference>
<gene>
    <name evidence="2" type="ORF">FHL15_001143</name>
</gene>
<name>A0A553ICL1_9PEZI</name>
<dbReference type="Proteomes" id="UP000319160">
    <property type="component" value="Unassembled WGS sequence"/>
</dbReference>
<protein>
    <recommendedName>
        <fullName evidence="1">Heterokaryon incompatibility domain-containing protein</fullName>
    </recommendedName>
</protein>
<accession>A0A553ICL1</accession>
<keyword evidence="3" id="KW-1185">Reference proteome</keyword>
<comment type="caution">
    <text evidence="2">The sequence shown here is derived from an EMBL/GenBank/DDBJ whole genome shotgun (WGS) entry which is preliminary data.</text>
</comment>
<dbReference type="AlphaFoldDB" id="A0A553ICL1"/>
<dbReference type="InterPro" id="IPR052895">
    <property type="entry name" value="HetReg/Transcr_Mod"/>
</dbReference>
<organism evidence="2 3">
    <name type="scientific">Xylaria flabelliformis</name>
    <dbReference type="NCBI Taxonomy" id="2512241"/>
    <lineage>
        <taxon>Eukaryota</taxon>
        <taxon>Fungi</taxon>
        <taxon>Dikarya</taxon>
        <taxon>Ascomycota</taxon>
        <taxon>Pezizomycotina</taxon>
        <taxon>Sordariomycetes</taxon>
        <taxon>Xylariomycetidae</taxon>
        <taxon>Xylariales</taxon>
        <taxon>Xylariaceae</taxon>
        <taxon>Xylaria</taxon>
    </lineage>
</organism>
<dbReference type="PANTHER" id="PTHR24148">
    <property type="entry name" value="ANKYRIN REPEAT DOMAIN-CONTAINING PROTEIN 39 HOMOLOG-RELATED"/>
    <property type="match status" value="1"/>
</dbReference>
<proteinExistence type="predicted"/>